<accession>A0A101JMT3</accession>
<dbReference type="OrthoDB" id="5196537at2"/>
<dbReference type="AlphaFoldDB" id="A0A101JMT3"/>
<evidence type="ECO:0000313" key="2">
    <source>
        <dbReference type="Proteomes" id="UP000053244"/>
    </source>
</evidence>
<dbReference type="RefSeq" id="WP_067697874.1">
    <property type="nucleotide sequence ID" value="NZ_LLZH01000281.1"/>
</dbReference>
<name>A0A101JMT3_9ACTN</name>
<proteinExistence type="predicted"/>
<keyword evidence="2" id="KW-1185">Reference proteome</keyword>
<organism evidence="1 2">
    <name type="scientific">Actinoplanes awajinensis subsp. mycoplanecinus</name>
    <dbReference type="NCBI Taxonomy" id="135947"/>
    <lineage>
        <taxon>Bacteria</taxon>
        <taxon>Bacillati</taxon>
        <taxon>Actinomycetota</taxon>
        <taxon>Actinomycetes</taxon>
        <taxon>Micromonosporales</taxon>
        <taxon>Micromonosporaceae</taxon>
        <taxon>Actinoplanes</taxon>
    </lineage>
</organism>
<evidence type="ECO:0000313" key="1">
    <source>
        <dbReference type="EMBL" id="KUL29226.1"/>
    </source>
</evidence>
<dbReference type="EMBL" id="LLZH01000281">
    <property type="protein sequence ID" value="KUL29226.1"/>
    <property type="molecule type" value="Genomic_DNA"/>
</dbReference>
<protein>
    <submittedName>
        <fullName evidence="1">Uncharacterized protein</fullName>
    </submittedName>
</protein>
<comment type="caution">
    <text evidence="1">The sequence shown here is derived from an EMBL/GenBank/DDBJ whole genome shotgun (WGS) entry which is preliminary data.</text>
</comment>
<sequence>MIIPKHLILSELRGRGLSHRADFVDKQLPDDVDTQKHGGLLSTLQLDLDALMAKAPEQKSGDA</sequence>
<gene>
    <name evidence="1" type="ORF">ADL15_29145</name>
</gene>
<reference evidence="1 2" key="1">
    <citation type="submission" date="2015-10" db="EMBL/GenBank/DDBJ databases">
        <authorList>
            <person name="Gilbert D.G."/>
        </authorList>
    </citation>
    <scope>NUCLEOTIDE SEQUENCE [LARGE SCALE GENOMIC DNA]</scope>
    <source>
        <strain evidence="1 2">NRRL B-16712</strain>
    </source>
</reference>
<dbReference type="Proteomes" id="UP000053244">
    <property type="component" value="Unassembled WGS sequence"/>
</dbReference>